<dbReference type="Proteomes" id="UP000476176">
    <property type="component" value="Unassembled WGS sequence"/>
</dbReference>
<comment type="caution">
    <text evidence="2">The sequence shown here is derived from an EMBL/GenBank/DDBJ whole genome shotgun (WGS) entry which is preliminary data.</text>
</comment>
<gene>
    <name evidence="2" type="ORF">PF004_g32745</name>
</gene>
<name>A0A6G0M604_9STRA</name>
<evidence type="ECO:0000313" key="2">
    <source>
        <dbReference type="EMBL" id="KAE9155296.1"/>
    </source>
</evidence>
<dbReference type="PANTHER" id="PTHR37069">
    <property type="entry name" value="DDE_TNP_1_7 DOMAIN-CONTAINING PROTEIN"/>
    <property type="match status" value="1"/>
</dbReference>
<organism evidence="2 3">
    <name type="scientific">Phytophthora fragariae</name>
    <dbReference type="NCBI Taxonomy" id="53985"/>
    <lineage>
        <taxon>Eukaryota</taxon>
        <taxon>Sar</taxon>
        <taxon>Stramenopiles</taxon>
        <taxon>Oomycota</taxon>
        <taxon>Peronosporomycetes</taxon>
        <taxon>Peronosporales</taxon>
        <taxon>Peronosporaceae</taxon>
        <taxon>Phytophthora</taxon>
    </lineage>
</organism>
<dbReference type="PANTHER" id="PTHR37069:SF2">
    <property type="entry name" value="PIGGYBAC TRANSPOSABLE ELEMENT-DERIVED PROTEIN DOMAIN-CONTAINING PROTEIN"/>
    <property type="match status" value="1"/>
</dbReference>
<dbReference type="EMBL" id="QXGC01011387">
    <property type="protein sequence ID" value="KAE9155296.1"/>
    <property type="molecule type" value="Genomic_DNA"/>
</dbReference>
<accession>A0A6G0M604</accession>
<protein>
    <submittedName>
        <fullName evidence="2">Uncharacterized protein</fullName>
    </submittedName>
</protein>
<sequence>MDFRAIWPLLRKEGWSWKPATGIQIHHNYIKPGCKLKGGAQGVDFYNGEDELLAYIRSDTELCERLSISNVAVRPPNEASTSKYASRSSTGPAKASFDAHTRA</sequence>
<feature type="compositionally biased region" description="Polar residues" evidence="1">
    <location>
        <begin position="78"/>
        <end position="91"/>
    </location>
</feature>
<evidence type="ECO:0000256" key="1">
    <source>
        <dbReference type="SAM" id="MobiDB-lite"/>
    </source>
</evidence>
<feature type="region of interest" description="Disordered" evidence="1">
    <location>
        <begin position="75"/>
        <end position="103"/>
    </location>
</feature>
<reference evidence="2 3" key="1">
    <citation type="submission" date="2018-09" db="EMBL/GenBank/DDBJ databases">
        <title>Genomic investigation of the strawberry pathogen Phytophthora fragariae indicates pathogenicity is determined by transcriptional variation in three key races.</title>
        <authorList>
            <person name="Adams T.M."/>
            <person name="Armitage A.D."/>
            <person name="Sobczyk M.K."/>
            <person name="Bates H.J."/>
            <person name="Dunwell J.M."/>
            <person name="Nellist C.F."/>
            <person name="Harrison R.J."/>
        </authorList>
    </citation>
    <scope>NUCLEOTIDE SEQUENCE [LARGE SCALE GENOMIC DNA]</scope>
    <source>
        <strain evidence="2 3">BC-23</strain>
    </source>
</reference>
<dbReference type="AlphaFoldDB" id="A0A6G0M604"/>
<proteinExistence type="predicted"/>
<evidence type="ECO:0000313" key="3">
    <source>
        <dbReference type="Proteomes" id="UP000476176"/>
    </source>
</evidence>